<reference evidence="7 8" key="1">
    <citation type="journal article" date="2018" name="Evol. Lett.">
        <title>Horizontal gene cluster transfer increased hallucinogenic mushroom diversity.</title>
        <authorList>
            <person name="Reynolds H.T."/>
            <person name="Vijayakumar V."/>
            <person name="Gluck-Thaler E."/>
            <person name="Korotkin H.B."/>
            <person name="Matheny P.B."/>
            <person name="Slot J.C."/>
        </authorList>
    </citation>
    <scope>NUCLEOTIDE SEQUENCE [LARGE SCALE GENOMIC DNA]</scope>
    <source>
        <strain evidence="7 8">2629</strain>
    </source>
</reference>
<name>A0A409X037_9AGAR</name>
<dbReference type="EMBL" id="NHTK01004933">
    <property type="protein sequence ID" value="PPQ84145.1"/>
    <property type="molecule type" value="Genomic_DNA"/>
</dbReference>
<dbReference type="GO" id="GO:0008270">
    <property type="term" value="F:zinc ion binding"/>
    <property type="evidence" value="ECO:0007669"/>
    <property type="project" value="UniProtKB-KW"/>
</dbReference>
<evidence type="ECO:0000313" key="8">
    <source>
        <dbReference type="Proteomes" id="UP000284842"/>
    </source>
</evidence>
<keyword evidence="4" id="KW-0862">Zinc</keyword>
<dbReference type="GO" id="GO:0005634">
    <property type="term" value="C:nucleus"/>
    <property type="evidence" value="ECO:0007669"/>
    <property type="project" value="UniProtKB-SubCell"/>
</dbReference>
<keyword evidence="5" id="KW-0539">Nucleus</keyword>
<feature type="compositionally biased region" description="Low complexity" evidence="6">
    <location>
        <begin position="37"/>
        <end position="55"/>
    </location>
</feature>
<evidence type="ECO:0000256" key="5">
    <source>
        <dbReference type="ARBA" id="ARBA00023242"/>
    </source>
</evidence>
<feature type="region of interest" description="Disordered" evidence="6">
    <location>
        <begin position="1"/>
        <end position="125"/>
    </location>
</feature>
<evidence type="ECO:0000256" key="6">
    <source>
        <dbReference type="SAM" id="MobiDB-lite"/>
    </source>
</evidence>
<evidence type="ECO:0000313" key="7">
    <source>
        <dbReference type="EMBL" id="PPQ84145.1"/>
    </source>
</evidence>
<dbReference type="AlphaFoldDB" id="A0A409X037"/>
<dbReference type="OrthoDB" id="2677917at2759"/>
<gene>
    <name evidence="7" type="ORF">CVT24_002213</name>
</gene>
<evidence type="ECO:0000256" key="3">
    <source>
        <dbReference type="ARBA" id="ARBA00022771"/>
    </source>
</evidence>
<evidence type="ECO:0000256" key="4">
    <source>
        <dbReference type="ARBA" id="ARBA00022833"/>
    </source>
</evidence>
<evidence type="ECO:0000256" key="2">
    <source>
        <dbReference type="ARBA" id="ARBA00022723"/>
    </source>
</evidence>
<keyword evidence="2" id="KW-0479">Metal-binding</keyword>
<dbReference type="PANTHER" id="PTHR46481:SF10">
    <property type="entry name" value="ZINC FINGER BED DOMAIN-CONTAINING PROTEIN 39"/>
    <property type="match status" value="1"/>
</dbReference>
<proteinExistence type="predicted"/>
<evidence type="ECO:0008006" key="9">
    <source>
        <dbReference type="Google" id="ProtNLM"/>
    </source>
</evidence>
<sequence>MSFQSREKRDPRPSCCALGEDVPVIITQPPAPGIRKQASPSPSASTSATQPSVPSAPLPESTVGVETEEWDPDEPPPSGWKAQSYNIEATHPPEPSPPQRTPIPAKPSEGPSLAPLGGSQDNGGTQEELKALDETWKSPIYAFFDTPPVIKEGAHGKLGPFVRRYVDTANAKSTSNLKIHAVKCWGPDLVRRGLAQESRQAVKEGLANVKMKDGKLTAVFKRAPGAVVSYLLVELSYTETRVECVRWVSEHMRPFTIVEDAPFLKIVRSGRPKFRIPGRHTVARDTHAVFKVVKERLKRLFQEYDGRLSFATDAWTSPNNKTLIAITIHFEYLEEPTCTLLDLMEILALQKRYVLFLERFLNRCFVY</sequence>
<dbReference type="InterPro" id="IPR052035">
    <property type="entry name" value="ZnF_BED_domain_contain"/>
</dbReference>
<comment type="subcellular location">
    <subcellularLocation>
        <location evidence="1">Nucleus</location>
    </subcellularLocation>
</comment>
<protein>
    <recommendedName>
        <fullName evidence="9">DUF659 domain-containing protein</fullName>
    </recommendedName>
</protein>
<keyword evidence="8" id="KW-1185">Reference proteome</keyword>
<dbReference type="Proteomes" id="UP000284842">
    <property type="component" value="Unassembled WGS sequence"/>
</dbReference>
<organism evidence="7 8">
    <name type="scientific">Panaeolus cyanescens</name>
    <dbReference type="NCBI Taxonomy" id="181874"/>
    <lineage>
        <taxon>Eukaryota</taxon>
        <taxon>Fungi</taxon>
        <taxon>Dikarya</taxon>
        <taxon>Basidiomycota</taxon>
        <taxon>Agaricomycotina</taxon>
        <taxon>Agaricomycetes</taxon>
        <taxon>Agaricomycetidae</taxon>
        <taxon>Agaricales</taxon>
        <taxon>Agaricineae</taxon>
        <taxon>Galeropsidaceae</taxon>
        <taxon>Panaeolus</taxon>
    </lineage>
</organism>
<dbReference type="InParanoid" id="A0A409X037"/>
<dbReference type="SUPFAM" id="SSF140996">
    <property type="entry name" value="Hermes dimerisation domain"/>
    <property type="match status" value="1"/>
</dbReference>
<dbReference type="PANTHER" id="PTHR46481">
    <property type="entry name" value="ZINC FINGER BED DOMAIN-CONTAINING PROTEIN 4"/>
    <property type="match status" value="1"/>
</dbReference>
<comment type="caution">
    <text evidence="7">The sequence shown here is derived from an EMBL/GenBank/DDBJ whole genome shotgun (WGS) entry which is preliminary data.</text>
</comment>
<feature type="compositionally biased region" description="Pro residues" evidence="6">
    <location>
        <begin position="92"/>
        <end position="105"/>
    </location>
</feature>
<accession>A0A409X037</accession>
<feature type="compositionally biased region" description="Basic and acidic residues" evidence="6">
    <location>
        <begin position="1"/>
        <end position="12"/>
    </location>
</feature>
<keyword evidence="3" id="KW-0863">Zinc-finger</keyword>
<evidence type="ECO:0000256" key="1">
    <source>
        <dbReference type="ARBA" id="ARBA00004123"/>
    </source>
</evidence>